<dbReference type="InterPro" id="IPR043129">
    <property type="entry name" value="ATPase_NBD"/>
</dbReference>
<comment type="caution">
    <text evidence="1">The sequence shown here is derived from an EMBL/GenBank/DDBJ whole genome shotgun (WGS) entry which is preliminary data.</text>
</comment>
<name>X0W6Q6_9ZZZZ</name>
<gene>
    <name evidence="1" type="ORF">S01H1_57479</name>
</gene>
<dbReference type="EMBL" id="BARS01037487">
    <property type="protein sequence ID" value="GAG26584.1"/>
    <property type="molecule type" value="Genomic_DNA"/>
</dbReference>
<dbReference type="AlphaFoldDB" id="X0W6Q6"/>
<accession>X0W6Q6</accession>
<feature type="non-terminal residue" evidence="1">
    <location>
        <position position="1"/>
    </location>
</feature>
<evidence type="ECO:0000313" key="1">
    <source>
        <dbReference type="EMBL" id="GAG26584.1"/>
    </source>
</evidence>
<proteinExistence type="predicted"/>
<dbReference type="SUPFAM" id="SSF53067">
    <property type="entry name" value="Actin-like ATPase domain"/>
    <property type="match status" value="1"/>
</dbReference>
<protein>
    <submittedName>
        <fullName evidence="1">Uncharacterized protein</fullName>
    </submittedName>
</protein>
<dbReference type="Gene3D" id="3.30.420.40">
    <property type="match status" value="2"/>
</dbReference>
<reference evidence="1" key="1">
    <citation type="journal article" date="2014" name="Front. Microbiol.">
        <title>High frequency of phylogenetically diverse reductive dehalogenase-homologous genes in deep subseafloor sedimentary metagenomes.</title>
        <authorList>
            <person name="Kawai M."/>
            <person name="Futagami T."/>
            <person name="Toyoda A."/>
            <person name="Takaki Y."/>
            <person name="Nishi S."/>
            <person name="Hori S."/>
            <person name="Arai W."/>
            <person name="Tsubouchi T."/>
            <person name="Morono Y."/>
            <person name="Uchiyama I."/>
            <person name="Ito T."/>
            <person name="Fujiyama A."/>
            <person name="Inagaki F."/>
            <person name="Takami H."/>
        </authorList>
    </citation>
    <scope>NUCLEOTIDE SEQUENCE</scope>
    <source>
        <strain evidence="1">Expedition CK06-06</strain>
    </source>
</reference>
<organism evidence="1">
    <name type="scientific">marine sediment metagenome</name>
    <dbReference type="NCBI Taxonomy" id="412755"/>
    <lineage>
        <taxon>unclassified sequences</taxon>
        <taxon>metagenomes</taxon>
        <taxon>ecological metagenomes</taxon>
    </lineage>
</organism>
<sequence length="115" mass="13123">IDAKKGKVYACLFNRPHLTAPVKQGRLGRITDYMLADIESIFEKIKKPVLVFGDGAELYKEQCERNALVTISKKDWLPKAEVVAKLGLQEAKKRKFASPDKLVPMYLHSRYCQVK</sequence>